<dbReference type="RefSeq" id="WP_232020888.1">
    <property type="nucleotide sequence ID" value="NZ_CP025571.1"/>
</dbReference>
<dbReference type="Pfam" id="PF01638">
    <property type="entry name" value="HxlR"/>
    <property type="match status" value="1"/>
</dbReference>
<evidence type="ECO:0000256" key="4">
    <source>
        <dbReference type="SAM" id="MobiDB-lite"/>
    </source>
</evidence>
<dbReference type="SUPFAM" id="SSF46785">
    <property type="entry name" value="Winged helix' DNA-binding domain"/>
    <property type="match status" value="1"/>
</dbReference>
<name>A0A3S4UXX3_9ACTN</name>
<evidence type="ECO:0000256" key="2">
    <source>
        <dbReference type="ARBA" id="ARBA00023125"/>
    </source>
</evidence>
<keyword evidence="2" id="KW-0238">DNA-binding</keyword>
<evidence type="ECO:0000259" key="5">
    <source>
        <dbReference type="PROSITE" id="PS51118"/>
    </source>
</evidence>
<dbReference type="Gene3D" id="1.10.10.10">
    <property type="entry name" value="Winged helix-like DNA-binding domain superfamily/Winged helix DNA-binding domain"/>
    <property type="match status" value="1"/>
</dbReference>
<feature type="domain" description="HTH hxlR-type" evidence="5">
    <location>
        <begin position="33"/>
        <end position="131"/>
    </location>
</feature>
<dbReference type="EMBL" id="LR134473">
    <property type="protein sequence ID" value="VEI03315.1"/>
    <property type="molecule type" value="Genomic_DNA"/>
</dbReference>
<evidence type="ECO:0000256" key="1">
    <source>
        <dbReference type="ARBA" id="ARBA00023015"/>
    </source>
</evidence>
<dbReference type="InterPro" id="IPR002577">
    <property type="entry name" value="HTH_HxlR"/>
</dbReference>
<protein>
    <submittedName>
        <fullName evidence="6">Uncharacterized HTH-type transcriptional regulator yybR</fullName>
    </submittedName>
</protein>
<dbReference type="PANTHER" id="PTHR33204">
    <property type="entry name" value="TRANSCRIPTIONAL REGULATOR, MARR FAMILY"/>
    <property type="match status" value="1"/>
</dbReference>
<dbReference type="GO" id="GO:0003677">
    <property type="term" value="F:DNA binding"/>
    <property type="evidence" value="ECO:0007669"/>
    <property type="project" value="UniProtKB-KW"/>
</dbReference>
<sequence length="144" mass="15315">MSTTAQPRTVGTGPRRSSSPQGPMAFDVMNPACPSRTVLRHLTDRWTPLIVSALAPGSLRFGQLRSQVAGVTAKVLTQTLRSMERDGLLTRTVTASVPPRVDYDLTALGQSLIPPIGALRDWAEGHAGEVLAARRAWDAGSGEA</sequence>
<evidence type="ECO:0000313" key="7">
    <source>
        <dbReference type="Proteomes" id="UP000277858"/>
    </source>
</evidence>
<proteinExistence type="predicted"/>
<dbReference type="InterPro" id="IPR036390">
    <property type="entry name" value="WH_DNA-bd_sf"/>
</dbReference>
<accession>A0A3S4UXX3</accession>
<organism evidence="6 7">
    <name type="scientific">Acidipropionibacterium jensenii</name>
    <dbReference type="NCBI Taxonomy" id="1749"/>
    <lineage>
        <taxon>Bacteria</taxon>
        <taxon>Bacillati</taxon>
        <taxon>Actinomycetota</taxon>
        <taxon>Actinomycetes</taxon>
        <taxon>Propionibacteriales</taxon>
        <taxon>Propionibacteriaceae</taxon>
        <taxon>Acidipropionibacterium</taxon>
    </lineage>
</organism>
<feature type="compositionally biased region" description="Polar residues" evidence="4">
    <location>
        <begin position="1"/>
        <end position="21"/>
    </location>
</feature>
<gene>
    <name evidence="6" type="primary">yybR</name>
    <name evidence="6" type="ORF">NCTC13652_01515</name>
</gene>
<evidence type="ECO:0000313" key="6">
    <source>
        <dbReference type="EMBL" id="VEI03315.1"/>
    </source>
</evidence>
<dbReference type="STRING" id="1122997.GCA_000425285_01670"/>
<reference evidence="6 7" key="1">
    <citation type="submission" date="2018-12" db="EMBL/GenBank/DDBJ databases">
        <authorList>
            <consortium name="Pathogen Informatics"/>
        </authorList>
    </citation>
    <scope>NUCLEOTIDE SEQUENCE [LARGE SCALE GENOMIC DNA]</scope>
    <source>
        <strain evidence="6 7">NCTC13652</strain>
    </source>
</reference>
<keyword evidence="1" id="KW-0805">Transcription regulation</keyword>
<feature type="region of interest" description="Disordered" evidence="4">
    <location>
        <begin position="1"/>
        <end position="24"/>
    </location>
</feature>
<dbReference type="PANTHER" id="PTHR33204:SF37">
    <property type="entry name" value="HTH-TYPE TRANSCRIPTIONAL REGULATOR YODB"/>
    <property type="match status" value="1"/>
</dbReference>
<dbReference type="AlphaFoldDB" id="A0A3S4UXX3"/>
<dbReference type="PROSITE" id="PS51118">
    <property type="entry name" value="HTH_HXLR"/>
    <property type="match status" value="1"/>
</dbReference>
<dbReference type="InterPro" id="IPR036388">
    <property type="entry name" value="WH-like_DNA-bd_sf"/>
</dbReference>
<keyword evidence="7" id="KW-1185">Reference proteome</keyword>
<evidence type="ECO:0000256" key="3">
    <source>
        <dbReference type="ARBA" id="ARBA00023163"/>
    </source>
</evidence>
<keyword evidence="3" id="KW-0804">Transcription</keyword>
<dbReference type="Proteomes" id="UP000277858">
    <property type="component" value="Chromosome"/>
</dbReference>